<feature type="domain" description="Impact N-terminal" evidence="2">
    <location>
        <begin position="20"/>
        <end position="126"/>
    </location>
</feature>
<dbReference type="InterPro" id="IPR035647">
    <property type="entry name" value="EFG_III/V"/>
</dbReference>
<dbReference type="InterPro" id="IPR036956">
    <property type="entry name" value="Impact_N_sf"/>
</dbReference>
<dbReference type="SUPFAM" id="SSF54980">
    <property type="entry name" value="EF-G C-terminal domain-like"/>
    <property type="match status" value="1"/>
</dbReference>
<dbReference type="AlphaFoldDB" id="A0A8A4TWP5"/>
<evidence type="ECO:0000259" key="2">
    <source>
        <dbReference type="Pfam" id="PF01205"/>
    </source>
</evidence>
<dbReference type="Proteomes" id="UP000663929">
    <property type="component" value="Chromosome"/>
</dbReference>
<protein>
    <submittedName>
        <fullName evidence="4">YigZ family protein</fullName>
    </submittedName>
</protein>
<evidence type="ECO:0000313" key="4">
    <source>
        <dbReference type="EMBL" id="QTD53611.1"/>
    </source>
</evidence>
<evidence type="ECO:0000259" key="3">
    <source>
        <dbReference type="Pfam" id="PF09186"/>
    </source>
</evidence>
<dbReference type="InterPro" id="IPR023582">
    <property type="entry name" value="Impact"/>
</dbReference>
<organism evidence="4 5">
    <name type="scientific">Sulfidibacter corallicola</name>
    <dbReference type="NCBI Taxonomy" id="2818388"/>
    <lineage>
        <taxon>Bacteria</taxon>
        <taxon>Pseudomonadati</taxon>
        <taxon>Acidobacteriota</taxon>
        <taxon>Holophagae</taxon>
        <taxon>Acanthopleuribacterales</taxon>
        <taxon>Acanthopleuribacteraceae</taxon>
        <taxon>Sulfidibacter</taxon>
    </lineage>
</organism>
<dbReference type="InterPro" id="IPR020568">
    <property type="entry name" value="Ribosomal_Su5_D2-typ_SF"/>
</dbReference>
<gene>
    <name evidence="4" type="ORF">J3U87_14245</name>
</gene>
<reference evidence="4" key="1">
    <citation type="submission" date="2021-03" db="EMBL/GenBank/DDBJ databases">
        <title>Acanthopleuribacteraceae sp. M133.</title>
        <authorList>
            <person name="Wang G."/>
        </authorList>
    </citation>
    <scope>NUCLEOTIDE SEQUENCE</scope>
    <source>
        <strain evidence="4">M133</strain>
    </source>
</reference>
<dbReference type="InterPro" id="IPR020569">
    <property type="entry name" value="UPF0029_Impact_CS"/>
</dbReference>
<name>A0A8A4TWP5_SULCO</name>
<dbReference type="Pfam" id="PF01205">
    <property type="entry name" value="Impact_N"/>
    <property type="match status" value="1"/>
</dbReference>
<dbReference type="InterPro" id="IPR015796">
    <property type="entry name" value="Impact_YigZ-like"/>
</dbReference>
<dbReference type="PANTHER" id="PTHR16301">
    <property type="entry name" value="IMPACT-RELATED"/>
    <property type="match status" value="1"/>
</dbReference>
<sequence>MSSRFPIPAQTFRFEEEIQRSRFITTVAHAPTSAEAHSFIATLREEFADATHNCWAFLAGPPGTSGQVGMSDDGEPHGTAGRPMLAVLTHSGVGEIVAVVTRYYGGTKLGKGGLVRAYSSGVQQALQALPTKEKVTYVEARLMLGYSYVTQLKLMLTSLEVEIDEEEYELDASFRLRVPEERWSQFQTEIEGLTNGQALLEPETADR</sequence>
<accession>A0A8A4TWP5</accession>
<dbReference type="NCBIfam" id="TIGR00257">
    <property type="entry name" value="IMPACT_YIGZ"/>
    <property type="match status" value="1"/>
</dbReference>
<dbReference type="GO" id="GO:0005737">
    <property type="term" value="C:cytoplasm"/>
    <property type="evidence" value="ECO:0007669"/>
    <property type="project" value="TreeGrafter"/>
</dbReference>
<proteinExistence type="inferred from homology"/>
<dbReference type="InterPro" id="IPR015269">
    <property type="entry name" value="UPF0029_Impact_C"/>
</dbReference>
<dbReference type="EMBL" id="CP071793">
    <property type="protein sequence ID" value="QTD53611.1"/>
    <property type="molecule type" value="Genomic_DNA"/>
</dbReference>
<dbReference type="PANTHER" id="PTHR16301:SF20">
    <property type="entry name" value="IMPACT FAMILY MEMBER YIGZ"/>
    <property type="match status" value="1"/>
</dbReference>
<dbReference type="GO" id="GO:0006446">
    <property type="term" value="P:regulation of translational initiation"/>
    <property type="evidence" value="ECO:0007669"/>
    <property type="project" value="TreeGrafter"/>
</dbReference>
<dbReference type="RefSeq" id="WP_237383713.1">
    <property type="nucleotide sequence ID" value="NZ_CP071793.1"/>
</dbReference>
<dbReference type="Pfam" id="PF09186">
    <property type="entry name" value="DUF1949"/>
    <property type="match status" value="1"/>
</dbReference>
<evidence type="ECO:0000313" key="5">
    <source>
        <dbReference type="Proteomes" id="UP000663929"/>
    </source>
</evidence>
<dbReference type="Gene3D" id="3.30.230.30">
    <property type="entry name" value="Impact, N-terminal domain"/>
    <property type="match status" value="1"/>
</dbReference>
<feature type="domain" description="UPF0029" evidence="3">
    <location>
        <begin position="145"/>
        <end position="197"/>
    </location>
</feature>
<evidence type="ECO:0000256" key="1">
    <source>
        <dbReference type="ARBA" id="ARBA00007665"/>
    </source>
</evidence>
<dbReference type="SUPFAM" id="SSF54211">
    <property type="entry name" value="Ribosomal protein S5 domain 2-like"/>
    <property type="match status" value="1"/>
</dbReference>
<dbReference type="InterPro" id="IPR001498">
    <property type="entry name" value="Impact_N"/>
</dbReference>
<keyword evidence="5" id="KW-1185">Reference proteome</keyword>
<dbReference type="KEGG" id="scor:J3U87_14245"/>
<comment type="similarity">
    <text evidence="1">Belongs to the IMPACT family.</text>
</comment>
<dbReference type="Gene3D" id="3.30.70.240">
    <property type="match status" value="1"/>
</dbReference>
<dbReference type="PROSITE" id="PS00910">
    <property type="entry name" value="UPF0029"/>
    <property type="match status" value="1"/>
</dbReference>